<name>A0AAE0D746_COLKA</name>
<reference evidence="2" key="1">
    <citation type="submission" date="2023-02" db="EMBL/GenBank/DDBJ databases">
        <title>Colletotrichum kahawae CIFC_Que2 genome sequencing and assembly.</title>
        <authorList>
            <person name="Baroncelli R."/>
        </authorList>
    </citation>
    <scope>NUCLEOTIDE SEQUENCE</scope>
    <source>
        <strain evidence="2">CIFC_Que2</strain>
    </source>
</reference>
<dbReference type="EMBL" id="VYYT01000157">
    <property type="protein sequence ID" value="KAK2761998.1"/>
    <property type="molecule type" value="Genomic_DNA"/>
</dbReference>
<comment type="caution">
    <text evidence="2">The sequence shown here is derived from an EMBL/GenBank/DDBJ whole genome shotgun (WGS) entry which is preliminary data.</text>
</comment>
<dbReference type="Proteomes" id="UP001281614">
    <property type="component" value="Unassembled WGS sequence"/>
</dbReference>
<evidence type="ECO:0000313" key="2">
    <source>
        <dbReference type="EMBL" id="KAK2761998.1"/>
    </source>
</evidence>
<organism evidence="2 3">
    <name type="scientific">Colletotrichum kahawae</name>
    <name type="common">Coffee berry disease fungus</name>
    <dbReference type="NCBI Taxonomy" id="34407"/>
    <lineage>
        <taxon>Eukaryota</taxon>
        <taxon>Fungi</taxon>
        <taxon>Dikarya</taxon>
        <taxon>Ascomycota</taxon>
        <taxon>Pezizomycotina</taxon>
        <taxon>Sordariomycetes</taxon>
        <taxon>Hypocreomycetidae</taxon>
        <taxon>Glomerellales</taxon>
        <taxon>Glomerellaceae</taxon>
        <taxon>Colletotrichum</taxon>
        <taxon>Colletotrichum gloeosporioides species complex</taxon>
    </lineage>
</organism>
<protein>
    <submittedName>
        <fullName evidence="2">Uncharacterized protein</fullName>
    </submittedName>
</protein>
<keyword evidence="3" id="KW-1185">Reference proteome</keyword>
<sequence length="470" mass="53109">MIMKSQPTSVQLPSPGTDQCYQKPEYLFYKTMRHGVLSFDILIVSKRKVHKRSDIQQVSIGNIVPGTTEGVYIHNCNGVIRELKSLARVTFRTRNLAMSEARACYAPKTCAFLAHRSEAGLQILKLCLSGDKLRPHRPAIDNFGLCSRRWTKHVKTLAQVLGVNMRTFYDGHGRQASEEDRGNWAAAHCEKKLTAFAVHAFLQHYDIPRNQITLQTLAQLKSRLEHESTPPLELEVHVSRGPCGMPKRSGTCVKFVERLGRACGITFSIVFFEDGSNLIIDESMPPQTRCRTKKHRRDTTIGPADVYNSEEEDFLAEYPDNLSGVSPVNGCDLTRDEDQESTQANNDAIIDLDLEIIPIDDKDSEDVTVTVQSLVSHGSRDREKRVRASQQLHEARGRTPKAKRLRGDDHQRGYDMQTIQNITSPVQMEEVGCRQFNFCWHRGFCLCSSPLGSQLKDPSSWMEDSYSETP</sequence>
<feature type="region of interest" description="Disordered" evidence="1">
    <location>
        <begin position="378"/>
        <end position="410"/>
    </location>
</feature>
<evidence type="ECO:0000313" key="3">
    <source>
        <dbReference type="Proteomes" id="UP001281614"/>
    </source>
</evidence>
<dbReference type="AlphaFoldDB" id="A0AAE0D746"/>
<accession>A0AAE0D746</accession>
<evidence type="ECO:0000256" key="1">
    <source>
        <dbReference type="SAM" id="MobiDB-lite"/>
    </source>
</evidence>
<gene>
    <name evidence="2" type="ORF">CKAH01_05228</name>
</gene>
<proteinExistence type="predicted"/>